<dbReference type="EMBL" id="PCWK01000045">
    <property type="protein sequence ID" value="PIR02273.1"/>
    <property type="molecule type" value="Genomic_DNA"/>
</dbReference>
<keyword evidence="4" id="KW-0804">Transcription</keyword>
<evidence type="ECO:0000256" key="3">
    <source>
        <dbReference type="ARBA" id="ARBA00023016"/>
    </source>
</evidence>
<organism evidence="6 7">
    <name type="scientific">Candidatus Nealsonbacteria bacterium CG11_big_fil_rev_8_21_14_0_20_35_11</name>
    <dbReference type="NCBI Taxonomy" id="1974713"/>
    <lineage>
        <taxon>Bacteria</taxon>
        <taxon>Candidatus Nealsoniibacteriota</taxon>
    </lineage>
</organism>
<reference evidence="6 7" key="1">
    <citation type="submission" date="2017-09" db="EMBL/GenBank/DDBJ databases">
        <title>Depth-based differentiation of microbial function through sediment-hosted aquifers and enrichment of novel symbionts in the deep terrestrial subsurface.</title>
        <authorList>
            <person name="Probst A.J."/>
            <person name="Ladd B."/>
            <person name="Jarett J.K."/>
            <person name="Geller-Mcgrath D.E."/>
            <person name="Sieber C.M."/>
            <person name="Emerson J.B."/>
            <person name="Anantharaman K."/>
            <person name="Thomas B.C."/>
            <person name="Malmstrom R."/>
            <person name="Stieglmeier M."/>
            <person name="Klingl A."/>
            <person name="Woyke T."/>
            <person name="Ryan C.M."/>
            <person name="Banfield J.F."/>
        </authorList>
    </citation>
    <scope>NUCLEOTIDE SEQUENCE [LARGE SCALE GENOMIC DNA]</scope>
    <source>
        <strain evidence="6">CG11_big_fil_rev_8_21_14_0_20_35_11</strain>
    </source>
</reference>
<keyword evidence="1" id="KW-0678">Repressor</keyword>
<evidence type="ECO:0000256" key="2">
    <source>
        <dbReference type="ARBA" id="ARBA00023015"/>
    </source>
</evidence>
<dbReference type="GO" id="GO:0003677">
    <property type="term" value="F:DNA binding"/>
    <property type="evidence" value="ECO:0007669"/>
    <property type="project" value="InterPro"/>
</dbReference>
<dbReference type="Gene3D" id="3.30.450.40">
    <property type="match status" value="1"/>
</dbReference>
<accession>A0A2H0N034</accession>
<keyword evidence="3" id="KW-0346">Stress response</keyword>
<evidence type="ECO:0000259" key="5">
    <source>
        <dbReference type="Pfam" id="PF01628"/>
    </source>
</evidence>
<dbReference type="AlphaFoldDB" id="A0A2H0N034"/>
<dbReference type="InterPro" id="IPR036388">
    <property type="entry name" value="WH-like_DNA-bd_sf"/>
</dbReference>
<evidence type="ECO:0000313" key="6">
    <source>
        <dbReference type="EMBL" id="PIR02273.1"/>
    </source>
</evidence>
<dbReference type="InterPro" id="IPR002571">
    <property type="entry name" value="HrcA"/>
</dbReference>
<dbReference type="PANTHER" id="PTHR34824:SF1">
    <property type="entry name" value="HEAT-INDUCIBLE TRANSCRIPTION REPRESSOR HRCA"/>
    <property type="match status" value="1"/>
</dbReference>
<evidence type="ECO:0000256" key="1">
    <source>
        <dbReference type="ARBA" id="ARBA00022491"/>
    </source>
</evidence>
<dbReference type="InterPro" id="IPR029016">
    <property type="entry name" value="GAF-like_dom_sf"/>
</dbReference>
<dbReference type="GO" id="GO:0045892">
    <property type="term" value="P:negative regulation of DNA-templated transcription"/>
    <property type="evidence" value="ECO:0007669"/>
    <property type="project" value="TreeGrafter"/>
</dbReference>
<name>A0A2H0N034_9BACT</name>
<comment type="caution">
    <text evidence="6">The sequence shown here is derived from an EMBL/GenBank/DDBJ whole genome shotgun (WGS) entry which is preliminary data.</text>
</comment>
<dbReference type="InterPro" id="IPR021153">
    <property type="entry name" value="HrcA_C"/>
</dbReference>
<keyword evidence="2" id="KW-0805">Transcription regulation</keyword>
<gene>
    <name evidence="6" type="ORF">COV62_01950</name>
</gene>
<dbReference type="InterPro" id="IPR036390">
    <property type="entry name" value="WH_DNA-bd_sf"/>
</dbReference>
<dbReference type="Gene3D" id="1.10.10.10">
    <property type="entry name" value="Winged helix-like DNA-binding domain superfamily/Winged helix DNA-binding domain"/>
    <property type="match status" value="1"/>
</dbReference>
<proteinExistence type="predicted"/>
<dbReference type="SUPFAM" id="SSF55781">
    <property type="entry name" value="GAF domain-like"/>
    <property type="match status" value="1"/>
</dbReference>
<dbReference type="Pfam" id="PF01628">
    <property type="entry name" value="HrcA"/>
    <property type="match status" value="1"/>
</dbReference>
<sequence length="247" mass="28920">MTIIKLMNATYRQTKILNTLIEDYIKLAKPISSQLLLKRHNFGLSPATIRNELQELTSIGYLNQPHISSGRVPTDKGYRFFVNDFLESNFKDYDKEFFKDFKKMYHFLSGNDNILKFTHEIAQSLARTSESFSVVYLKEAEFFWKEGWQEVFQEPEFKNSELIFRFVKMMDNFEKEIESISLGNLLLKVYIGRESPFARSQDFSIIVSKCHFPNDIQGFLCILGPKRMAYKKNINLLNSLAKTLESL</sequence>
<dbReference type="SUPFAM" id="SSF46785">
    <property type="entry name" value="Winged helix' DNA-binding domain"/>
    <property type="match status" value="1"/>
</dbReference>
<dbReference type="Proteomes" id="UP000231139">
    <property type="component" value="Unassembled WGS sequence"/>
</dbReference>
<evidence type="ECO:0000256" key="4">
    <source>
        <dbReference type="ARBA" id="ARBA00023163"/>
    </source>
</evidence>
<protein>
    <recommendedName>
        <fullName evidence="5">Heat-inducible transcription repressor HrcA C-terminal domain-containing protein</fullName>
    </recommendedName>
</protein>
<feature type="domain" description="Heat-inducible transcription repressor HrcA C-terminal" evidence="5">
    <location>
        <begin position="116"/>
        <end position="234"/>
    </location>
</feature>
<dbReference type="PANTHER" id="PTHR34824">
    <property type="entry name" value="HEAT-INDUCIBLE TRANSCRIPTION REPRESSOR HRCA"/>
    <property type="match status" value="1"/>
</dbReference>
<evidence type="ECO:0000313" key="7">
    <source>
        <dbReference type="Proteomes" id="UP000231139"/>
    </source>
</evidence>